<comment type="caution">
    <text evidence="2">The sequence shown here is derived from an EMBL/GenBank/DDBJ whole genome shotgun (WGS) entry which is preliminary data.</text>
</comment>
<dbReference type="Proteomes" id="UP000070133">
    <property type="component" value="Unassembled WGS sequence"/>
</dbReference>
<dbReference type="EMBL" id="LFZN01000003">
    <property type="protein sequence ID" value="KXT07213.1"/>
    <property type="molecule type" value="Genomic_DNA"/>
</dbReference>
<accession>A0A139HXU6</accession>
<evidence type="ECO:0000256" key="1">
    <source>
        <dbReference type="SAM" id="MobiDB-lite"/>
    </source>
</evidence>
<gene>
    <name evidence="2" type="ORF">AC578_2325</name>
</gene>
<dbReference type="AlphaFoldDB" id="A0A139HXU6"/>
<keyword evidence="3" id="KW-1185">Reference proteome</keyword>
<name>A0A139HXU6_9PEZI</name>
<feature type="compositionally biased region" description="Polar residues" evidence="1">
    <location>
        <begin position="147"/>
        <end position="157"/>
    </location>
</feature>
<reference evidence="2 3" key="1">
    <citation type="submission" date="2015-07" db="EMBL/GenBank/DDBJ databases">
        <title>Comparative genomics of the Sigatoka disease complex on banana suggests a link between parallel evolutionary changes in Pseudocercospora fijiensis and Pseudocercospora eumusae and increased virulence on the banana host.</title>
        <authorList>
            <person name="Chang T.-C."/>
            <person name="Salvucci A."/>
            <person name="Crous P.W."/>
            <person name="Stergiopoulos I."/>
        </authorList>
    </citation>
    <scope>NUCLEOTIDE SEQUENCE [LARGE SCALE GENOMIC DNA]</scope>
    <source>
        <strain evidence="2 3">CBS 114824</strain>
    </source>
</reference>
<organism evidence="2 3">
    <name type="scientific">Pseudocercospora eumusae</name>
    <dbReference type="NCBI Taxonomy" id="321146"/>
    <lineage>
        <taxon>Eukaryota</taxon>
        <taxon>Fungi</taxon>
        <taxon>Dikarya</taxon>
        <taxon>Ascomycota</taxon>
        <taxon>Pezizomycotina</taxon>
        <taxon>Dothideomycetes</taxon>
        <taxon>Dothideomycetidae</taxon>
        <taxon>Mycosphaerellales</taxon>
        <taxon>Mycosphaerellaceae</taxon>
        <taxon>Pseudocercospora</taxon>
    </lineage>
</organism>
<proteinExistence type="predicted"/>
<sequence>MSTIVYTVHREKTDVDPLSLTAMLCETTRSGYTTFLQSHGSPRVASENAWTVKNNRKGSGNPHPKHATAQEKSLWITRRLSKVDLANTFALESEYGYPSSRAKGKTVGSRDGPDKYREWQEQQDERCGYLPEEWNALRPKKKPTGMKNRTNGYTTAGPSGGVLGASSTTAHSMPSVSFFTSRAHRTSAEMSQAFHSPAFHSPMQPDLTSFTGHWMPPATDLPSSTPSLYREDPGLTESMMSSTSSSFSLNTPVRPFTEVQINHSLPTYGQSYGYQFRTAQPQPHPAMPSAPQPPPAMFAPNTYNSGKQPFGSQQMVAFDPAFSSMSGMNSGYMEAIPEEEDDYLSFANRDPASMGFEMNQDPASLDFGMNMDQQAYGLANPANYPQYGSGGFPFFGNQQASSTAPIPNMSRLAPQPSQYGVAAPGANGQYAMPGQATNMNDAGNMPYHSGNFTWD</sequence>
<dbReference type="OrthoDB" id="10486929at2759"/>
<protein>
    <submittedName>
        <fullName evidence="2">Uncharacterized protein</fullName>
    </submittedName>
</protein>
<evidence type="ECO:0000313" key="3">
    <source>
        <dbReference type="Proteomes" id="UP000070133"/>
    </source>
</evidence>
<evidence type="ECO:0000313" key="2">
    <source>
        <dbReference type="EMBL" id="KXT07213.1"/>
    </source>
</evidence>
<feature type="region of interest" description="Disordered" evidence="1">
    <location>
        <begin position="139"/>
        <end position="160"/>
    </location>
</feature>